<name>A0A1I7N1Q7_9BACT</name>
<proteinExistence type="predicted"/>
<dbReference type="Pfam" id="PF01541">
    <property type="entry name" value="GIY-YIG"/>
    <property type="match status" value="1"/>
</dbReference>
<dbReference type="InterPro" id="IPR035901">
    <property type="entry name" value="GIY-YIG_endonuc_sf"/>
</dbReference>
<protein>
    <submittedName>
        <fullName evidence="2">Putative endonuclease</fullName>
    </submittedName>
</protein>
<accession>A0A1I7N1Q7</accession>
<keyword evidence="2" id="KW-0378">Hydrolase</keyword>
<dbReference type="PROSITE" id="PS50164">
    <property type="entry name" value="GIY_YIG"/>
    <property type="match status" value="1"/>
</dbReference>
<organism evidence="2 3">
    <name type="scientific">Thermoflavifilum thermophilum</name>
    <dbReference type="NCBI Taxonomy" id="1393122"/>
    <lineage>
        <taxon>Bacteria</taxon>
        <taxon>Pseudomonadati</taxon>
        <taxon>Bacteroidota</taxon>
        <taxon>Chitinophagia</taxon>
        <taxon>Chitinophagales</taxon>
        <taxon>Chitinophagaceae</taxon>
        <taxon>Thermoflavifilum</taxon>
    </lineage>
</organism>
<dbReference type="AlphaFoldDB" id="A0A1I7N1Q7"/>
<sequence>MSKDVGRRLGEHNRGQTRSTRAYRPWELIWVEGYDTRSAAREREKFLKSGVGKEWIKRKWSGSSAGYLPAGRQGATAF</sequence>
<evidence type="ECO:0000313" key="2">
    <source>
        <dbReference type="EMBL" id="SFV28594.1"/>
    </source>
</evidence>
<dbReference type="RefSeq" id="WP_092456904.1">
    <property type="nucleotide sequence ID" value="NZ_FPCJ01000001.1"/>
</dbReference>
<dbReference type="STRING" id="1393122.SAMN05660895_0367"/>
<dbReference type="Proteomes" id="UP000199537">
    <property type="component" value="Unassembled WGS sequence"/>
</dbReference>
<reference evidence="3" key="1">
    <citation type="submission" date="2016-10" db="EMBL/GenBank/DDBJ databases">
        <authorList>
            <person name="Varghese N."/>
            <person name="Submissions S."/>
        </authorList>
    </citation>
    <scope>NUCLEOTIDE SEQUENCE [LARGE SCALE GENOMIC DNA]</scope>
    <source>
        <strain evidence="3">DSM 14807</strain>
    </source>
</reference>
<evidence type="ECO:0000313" key="3">
    <source>
        <dbReference type="Proteomes" id="UP000199537"/>
    </source>
</evidence>
<dbReference type="Gene3D" id="3.40.1440.10">
    <property type="entry name" value="GIY-YIG endonuclease"/>
    <property type="match status" value="1"/>
</dbReference>
<dbReference type="InterPro" id="IPR000305">
    <property type="entry name" value="GIY-YIG_endonuc"/>
</dbReference>
<keyword evidence="2" id="KW-0255">Endonuclease</keyword>
<dbReference type="GO" id="GO:0004519">
    <property type="term" value="F:endonuclease activity"/>
    <property type="evidence" value="ECO:0007669"/>
    <property type="project" value="UniProtKB-KW"/>
</dbReference>
<keyword evidence="2" id="KW-0540">Nuclease</keyword>
<gene>
    <name evidence="2" type="ORF">SAMN05660895_0367</name>
</gene>
<dbReference type="SUPFAM" id="SSF82771">
    <property type="entry name" value="GIY-YIG endonuclease"/>
    <property type="match status" value="1"/>
</dbReference>
<dbReference type="OrthoDB" id="1495241at2"/>
<feature type="domain" description="GIY-YIG" evidence="1">
    <location>
        <begin position="1"/>
        <end position="59"/>
    </location>
</feature>
<dbReference type="EMBL" id="FPCJ01000001">
    <property type="protein sequence ID" value="SFV28594.1"/>
    <property type="molecule type" value="Genomic_DNA"/>
</dbReference>
<keyword evidence="3" id="KW-1185">Reference proteome</keyword>
<evidence type="ECO:0000259" key="1">
    <source>
        <dbReference type="PROSITE" id="PS50164"/>
    </source>
</evidence>